<name>A0AAD4V7J3_PRUDU</name>
<keyword evidence="1" id="KW-0677">Repeat</keyword>
<feature type="compositionally biased region" description="Basic and acidic residues" evidence="2">
    <location>
        <begin position="232"/>
        <end position="243"/>
    </location>
</feature>
<feature type="domain" description="DC1" evidence="3">
    <location>
        <begin position="9"/>
        <end position="57"/>
    </location>
</feature>
<feature type="compositionally biased region" description="Polar residues" evidence="2">
    <location>
        <begin position="244"/>
        <end position="264"/>
    </location>
</feature>
<evidence type="ECO:0000256" key="2">
    <source>
        <dbReference type="SAM" id="MobiDB-lite"/>
    </source>
</evidence>
<dbReference type="Proteomes" id="UP001054821">
    <property type="component" value="Chromosome 7"/>
</dbReference>
<dbReference type="InterPro" id="IPR053192">
    <property type="entry name" value="Vacuole_Formation_Reg"/>
</dbReference>
<feature type="domain" description="DC1" evidence="3">
    <location>
        <begin position="118"/>
        <end position="160"/>
    </location>
</feature>
<dbReference type="InterPro" id="IPR004146">
    <property type="entry name" value="DC1"/>
</dbReference>
<gene>
    <name evidence="4" type="ORF">L3X38_038520</name>
</gene>
<evidence type="ECO:0000313" key="4">
    <source>
        <dbReference type="EMBL" id="KAI5318812.1"/>
    </source>
</evidence>
<accession>A0AAD4V7J3</accession>
<keyword evidence="5" id="KW-1185">Reference proteome</keyword>
<proteinExistence type="predicted"/>
<feature type="domain" description="DC1" evidence="3">
    <location>
        <begin position="172"/>
        <end position="222"/>
    </location>
</feature>
<dbReference type="PANTHER" id="PTHR32410:SF216">
    <property type="entry name" value="PHORBOL-ESTER_DAG-TYPE DOMAIN-CONTAINING PROTEIN"/>
    <property type="match status" value="1"/>
</dbReference>
<dbReference type="AlphaFoldDB" id="A0AAD4V7J3"/>
<feature type="domain" description="DC1" evidence="3">
    <location>
        <begin position="478"/>
        <end position="527"/>
    </location>
</feature>
<feature type="domain" description="DC1" evidence="3">
    <location>
        <begin position="67"/>
        <end position="111"/>
    </location>
</feature>
<organism evidence="4 5">
    <name type="scientific">Prunus dulcis</name>
    <name type="common">Almond</name>
    <name type="synonym">Amygdalus dulcis</name>
    <dbReference type="NCBI Taxonomy" id="3755"/>
    <lineage>
        <taxon>Eukaryota</taxon>
        <taxon>Viridiplantae</taxon>
        <taxon>Streptophyta</taxon>
        <taxon>Embryophyta</taxon>
        <taxon>Tracheophyta</taxon>
        <taxon>Spermatophyta</taxon>
        <taxon>Magnoliopsida</taxon>
        <taxon>eudicotyledons</taxon>
        <taxon>Gunneridae</taxon>
        <taxon>Pentapetalae</taxon>
        <taxon>rosids</taxon>
        <taxon>fabids</taxon>
        <taxon>Rosales</taxon>
        <taxon>Rosaceae</taxon>
        <taxon>Amygdaloideae</taxon>
        <taxon>Amygdaleae</taxon>
        <taxon>Prunus</taxon>
    </lineage>
</organism>
<dbReference type="SUPFAM" id="SSF57889">
    <property type="entry name" value="Cysteine-rich domain"/>
    <property type="match status" value="7"/>
</dbReference>
<dbReference type="PANTHER" id="PTHR32410">
    <property type="entry name" value="CYSTEINE/HISTIDINE-RICH C1 DOMAIN FAMILY PROTEIN"/>
    <property type="match status" value="1"/>
</dbReference>
<evidence type="ECO:0000313" key="5">
    <source>
        <dbReference type="Proteomes" id="UP001054821"/>
    </source>
</evidence>
<evidence type="ECO:0000259" key="3">
    <source>
        <dbReference type="Pfam" id="PF03107"/>
    </source>
</evidence>
<dbReference type="Pfam" id="PF03107">
    <property type="entry name" value="C1_2"/>
    <property type="match status" value="5"/>
</dbReference>
<protein>
    <recommendedName>
        <fullName evidence="3">DC1 domain-containing protein</fullName>
    </recommendedName>
</protein>
<reference evidence="4 5" key="1">
    <citation type="journal article" date="2022" name="G3 (Bethesda)">
        <title>Whole-genome sequence and methylome profiling of the almond [Prunus dulcis (Mill.) D.A. Webb] cultivar 'Nonpareil'.</title>
        <authorList>
            <person name="D'Amico-Willman K.M."/>
            <person name="Ouma W.Z."/>
            <person name="Meulia T."/>
            <person name="Sideli G.M."/>
            <person name="Gradziel T.M."/>
            <person name="Fresnedo-Ramirez J."/>
        </authorList>
    </citation>
    <scope>NUCLEOTIDE SEQUENCE [LARGE SCALE GENOMIC DNA]</scope>
    <source>
        <strain evidence="4">Clone GOH B32 T37-40</strain>
    </source>
</reference>
<sequence length="617" mass="71335">MAEQQIQHFSHKHPLIFKEEQNDSRLVFCSVCEDPVLGSSYTCNQCSPFFILHESCADKLTPEIHNPIHPKHPLSLHPPQNGNFCSDCYQPCSGFIYYCHVCKFGIDLKCASKWENYCHDHKFTVLKNRTIKFTCDVCGKDGNVDLYLCGICQLMVHKKCSWLPRRVKIGDHNHRLKLTWRFEDIYPKKQRFCSFCNRHMDQSRAVYYCHECCSYVAHNTCAKINAQITDATKETTPDDDPQHKNNQTKSDPAAQINQTKSEPAVQINQTKSEPAVQINHFSHQHSLTLITDHHEVDKDKDNDHLDDRINTCNGCMRPITTTDAFYRCAGQEESSCHFFLHLICAQFDPKRFLALHRHELTLLPRAPSIDGVFRCYICNTFSQGFGYHCDNRGCDEYFIKEEGFYLDLHCSILWEYNKSLKHEAHHHDLYFNTKQGSSNQCKGCGASKHIGCFSCTILACNFNLCIPCVKLPLTARHRYDDHHLKLTYRVTDMPAEQYCEICEGKRNPEHWFYSCSDCDFHCHPHCILGRYPQVKLGGAYKHDTHPHPVTLVYKERSVIRSDKREHILDCQACGEPCEGLVWECSECNVNIHRKGYCRSTKEDKSVSDLNSGLRLKS</sequence>
<dbReference type="InterPro" id="IPR046349">
    <property type="entry name" value="C1-like_sf"/>
</dbReference>
<feature type="region of interest" description="Disordered" evidence="2">
    <location>
        <begin position="232"/>
        <end position="264"/>
    </location>
</feature>
<dbReference type="EMBL" id="JAJFAZ020000007">
    <property type="protein sequence ID" value="KAI5318812.1"/>
    <property type="molecule type" value="Genomic_DNA"/>
</dbReference>
<evidence type="ECO:0000256" key="1">
    <source>
        <dbReference type="ARBA" id="ARBA00022737"/>
    </source>
</evidence>
<comment type="caution">
    <text evidence="4">The sequence shown here is derived from an EMBL/GenBank/DDBJ whole genome shotgun (WGS) entry which is preliminary data.</text>
</comment>